<name>A0ABV3G268_9NOCA</name>
<evidence type="ECO:0000313" key="3">
    <source>
        <dbReference type="EMBL" id="MEV0711560.1"/>
    </source>
</evidence>
<keyword evidence="3" id="KW-0255">Endonuclease</keyword>
<gene>
    <name evidence="3" type="ORF">AB0I48_28750</name>
</gene>
<dbReference type="Proteomes" id="UP001551695">
    <property type="component" value="Unassembled WGS sequence"/>
</dbReference>
<sequence>MTISVRSKLSTATYPVSLKKLAGWYDVTGLRAILDHAWLGEATSDAASADDIGGTYRRFASGVLYRYTHDNGKRVVGAVPKGGVYGLWTRSHRQRGPFGYPVGLPEFGENKTVCQFEGGTITSRAEKPRRVMFYNTALIGVDVNGVTQDRFTGTMWGVKIVDKKVYGGRGRAKQLKALIDRVSESTADVVVLAEMMGNSDRAQLIKAVEAKFPHSVEGPDEQDPEEDSGLLILSRHPLSPPLADAPHKGDVWGTVYRSCCDVDCWANKGASMVRVSPSDGPAFYVVGTHVQNGNGDCAWPTNAGVGTGAAGKREAQLRHLDSWILGVRDLDLPVVIVGDFNIDANTALGREILSKNLPDADDLWLEHKRWLPATADHTDPITSPDDSDSNYEPGRPRRTGESPRKGTRIDLALLDQGERITAHVTGMKVCPHELERGIDLSDHFAITADLAMSTVTHKLTRKVRTTTARLIPARTGTVQRSVHPRRAAALVEEGPGQYRRRRANLQRQAGYRGPPERPRRGHRDYLLDG</sequence>
<evidence type="ECO:0000259" key="2">
    <source>
        <dbReference type="Pfam" id="PF03372"/>
    </source>
</evidence>
<accession>A0ABV3G268</accession>
<dbReference type="SUPFAM" id="SSF56219">
    <property type="entry name" value="DNase I-like"/>
    <property type="match status" value="1"/>
</dbReference>
<keyword evidence="4" id="KW-1185">Reference proteome</keyword>
<dbReference type="PANTHER" id="PTHR16320:SF23">
    <property type="entry name" value="SPHINGOMYELINASE C 1"/>
    <property type="match status" value="1"/>
</dbReference>
<keyword evidence="3" id="KW-0540">Nuclease</keyword>
<dbReference type="PANTHER" id="PTHR16320">
    <property type="entry name" value="SPHINGOMYELINASE FAMILY MEMBER"/>
    <property type="match status" value="1"/>
</dbReference>
<dbReference type="InterPro" id="IPR036691">
    <property type="entry name" value="Endo/exonu/phosph_ase_sf"/>
</dbReference>
<dbReference type="Gene3D" id="3.60.10.10">
    <property type="entry name" value="Endonuclease/exonuclease/phosphatase"/>
    <property type="match status" value="1"/>
</dbReference>
<dbReference type="InterPro" id="IPR005135">
    <property type="entry name" value="Endo/exonuclease/phosphatase"/>
</dbReference>
<comment type="caution">
    <text evidence="3">The sequence shown here is derived from an EMBL/GenBank/DDBJ whole genome shotgun (WGS) entry which is preliminary data.</text>
</comment>
<dbReference type="Pfam" id="PF03372">
    <property type="entry name" value="Exo_endo_phos"/>
    <property type="match status" value="1"/>
</dbReference>
<reference evidence="3 4" key="1">
    <citation type="submission" date="2024-06" db="EMBL/GenBank/DDBJ databases">
        <title>The Natural Products Discovery Center: Release of the First 8490 Sequenced Strains for Exploring Actinobacteria Biosynthetic Diversity.</title>
        <authorList>
            <person name="Kalkreuter E."/>
            <person name="Kautsar S.A."/>
            <person name="Yang D."/>
            <person name="Bader C.D."/>
            <person name="Teijaro C.N."/>
            <person name="Fluegel L."/>
            <person name="Davis C.M."/>
            <person name="Simpson J.R."/>
            <person name="Lauterbach L."/>
            <person name="Steele A.D."/>
            <person name="Gui C."/>
            <person name="Meng S."/>
            <person name="Li G."/>
            <person name="Viehrig K."/>
            <person name="Ye F."/>
            <person name="Su P."/>
            <person name="Kiefer A.F."/>
            <person name="Nichols A."/>
            <person name="Cepeda A.J."/>
            <person name="Yan W."/>
            <person name="Fan B."/>
            <person name="Jiang Y."/>
            <person name="Adhikari A."/>
            <person name="Zheng C.-J."/>
            <person name="Schuster L."/>
            <person name="Cowan T.M."/>
            <person name="Smanski M.J."/>
            <person name="Chevrette M.G."/>
            <person name="De Carvalho L.P.S."/>
            <person name="Shen B."/>
        </authorList>
    </citation>
    <scope>NUCLEOTIDE SEQUENCE [LARGE SCALE GENOMIC DNA]</scope>
    <source>
        <strain evidence="3 4">NPDC050403</strain>
    </source>
</reference>
<keyword evidence="3" id="KW-0378">Hydrolase</keyword>
<dbReference type="RefSeq" id="WP_357788023.1">
    <property type="nucleotide sequence ID" value="NZ_JBFAKC010000016.1"/>
</dbReference>
<feature type="compositionally biased region" description="Basic and acidic residues" evidence="1">
    <location>
        <begin position="514"/>
        <end position="529"/>
    </location>
</feature>
<dbReference type="InterPro" id="IPR038772">
    <property type="entry name" value="Sph/SMPD2-like"/>
</dbReference>
<evidence type="ECO:0000313" key="4">
    <source>
        <dbReference type="Proteomes" id="UP001551695"/>
    </source>
</evidence>
<feature type="domain" description="Endonuclease/exonuclease/phosphatase" evidence="2">
    <location>
        <begin position="167"/>
        <end position="443"/>
    </location>
</feature>
<dbReference type="GO" id="GO:0004519">
    <property type="term" value="F:endonuclease activity"/>
    <property type="evidence" value="ECO:0007669"/>
    <property type="project" value="UniProtKB-KW"/>
</dbReference>
<proteinExistence type="predicted"/>
<organism evidence="3 4">
    <name type="scientific">Nocardia aurea</name>
    <dbReference type="NCBI Taxonomy" id="2144174"/>
    <lineage>
        <taxon>Bacteria</taxon>
        <taxon>Bacillati</taxon>
        <taxon>Actinomycetota</taxon>
        <taxon>Actinomycetes</taxon>
        <taxon>Mycobacteriales</taxon>
        <taxon>Nocardiaceae</taxon>
        <taxon>Nocardia</taxon>
    </lineage>
</organism>
<protein>
    <submittedName>
        <fullName evidence="3">Endonuclease/exonuclease/phosphatase family protein</fullName>
    </submittedName>
</protein>
<feature type="compositionally biased region" description="Basic and acidic residues" evidence="1">
    <location>
        <begin position="394"/>
        <end position="407"/>
    </location>
</feature>
<evidence type="ECO:0000256" key="1">
    <source>
        <dbReference type="SAM" id="MobiDB-lite"/>
    </source>
</evidence>
<feature type="region of interest" description="Disordered" evidence="1">
    <location>
        <begin position="375"/>
        <end position="407"/>
    </location>
</feature>
<feature type="region of interest" description="Disordered" evidence="1">
    <location>
        <begin position="501"/>
        <end position="529"/>
    </location>
</feature>
<dbReference type="EMBL" id="JBFAKC010000016">
    <property type="protein sequence ID" value="MEV0711560.1"/>
    <property type="molecule type" value="Genomic_DNA"/>
</dbReference>